<feature type="coiled-coil region" evidence="1">
    <location>
        <begin position="71"/>
        <end position="98"/>
    </location>
</feature>
<proteinExistence type="predicted"/>
<dbReference type="Proteomes" id="UP001439008">
    <property type="component" value="Unassembled WGS sequence"/>
</dbReference>
<organism evidence="2 3">
    <name type="scientific">Bonamia ostreae</name>
    <dbReference type="NCBI Taxonomy" id="126728"/>
    <lineage>
        <taxon>Eukaryota</taxon>
        <taxon>Sar</taxon>
        <taxon>Rhizaria</taxon>
        <taxon>Endomyxa</taxon>
        <taxon>Ascetosporea</taxon>
        <taxon>Haplosporida</taxon>
        <taxon>Bonamia</taxon>
    </lineage>
</organism>
<evidence type="ECO:0000313" key="2">
    <source>
        <dbReference type="EMBL" id="MES1922456.1"/>
    </source>
</evidence>
<comment type="caution">
    <text evidence="2">The sequence shown here is derived from an EMBL/GenBank/DDBJ whole genome shotgun (WGS) entry which is preliminary data.</text>
</comment>
<dbReference type="EMBL" id="JBDODL010002864">
    <property type="protein sequence ID" value="MES1922456.1"/>
    <property type="molecule type" value="Genomic_DNA"/>
</dbReference>
<accession>A0ABV2AS11</accession>
<gene>
    <name evidence="2" type="ORF">MHBO_003971</name>
</gene>
<sequence length="297" mass="33796">MRQSLIVLTQRLESEMHQNHSNAVNYRKRIEDLTSRNNMMEFNFKGLQKKIMLQTRKRETKDGAAPDGEVLEKRKRKLESTRLELDEVRKKYQRVLGENRHLKMAGDKWKHKGGAIEKPSVATLEKEIVIAKTLIEQIMVLKNHQNILCLNDSKNLDSPLIKPDITNIFQRLRKCCGQLENNLGDEKTVEMFLSRSEDDFAKETPKDGFTVSQILDKRVSPEGKTQFYVCCPVNPVLAREAVLSGAGPSPVSIEEGSDPGALCERVWVDEQSLVGCETLIEKFRSARSIEGAVETKE</sequence>
<evidence type="ECO:0000313" key="3">
    <source>
        <dbReference type="Proteomes" id="UP001439008"/>
    </source>
</evidence>
<keyword evidence="3" id="KW-1185">Reference proteome</keyword>
<reference evidence="2 3" key="1">
    <citation type="journal article" date="2024" name="BMC Biol.">
        <title>Comparative genomics of Ascetosporea gives new insight into the evolutionary basis for animal parasitism in Rhizaria.</title>
        <authorList>
            <person name="Hiltunen Thoren M."/>
            <person name="Onut-Brannstrom I."/>
            <person name="Alfjorden A."/>
            <person name="Peckova H."/>
            <person name="Swords F."/>
            <person name="Hooper C."/>
            <person name="Holzer A.S."/>
            <person name="Bass D."/>
            <person name="Burki F."/>
        </authorList>
    </citation>
    <scope>NUCLEOTIDE SEQUENCE [LARGE SCALE GENOMIC DNA]</scope>
    <source>
        <strain evidence="2">20-A016</strain>
    </source>
</reference>
<name>A0ABV2AS11_9EUKA</name>
<evidence type="ECO:0000256" key="1">
    <source>
        <dbReference type="SAM" id="Coils"/>
    </source>
</evidence>
<protein>
    <submittedName>
        <fullName evidence="2">Uncharacterized protein</fullName>
    </submittedName>
</protein>
<keyword evidence="1" id="KW-0175">Coiled coil</keyword>